<dbReference type="PANTHER" id="PTHR42804">
    <property type="entry name" value="ALDEHYDE DEHYDROGENASE"/>
    <property type="match status" value="1"/>
</dbReference>
<dbReference type="SUPFAM" id="SSF53720">
    <property type="entry name" value="ALDH-like"/>
    <property type="match status" value="1"/>
</dbReference>
<comment type="similarity">
    <text evidence="1 6">Belongs to the aldehyde dehydrogenase family.</text>
</comment>
<reference evidence="9" key="1">
    <citation type="submission" date="2016-10" db="EMBL/GenBank/DDBJ databases">
        <authorList>
            <person name="Varghese N."/>
            <person name="Submissions S."/>
        </authorList>
    </citation>
    <scope>NUCLEOTIDE SEQUENCE [LARGE SCALE GENOMIC DNA]</scope>
    <source>
        <strain evidence="9">DSM 44498</strain>
    </source>
</reference>
<accession>A0A1H4V5C4</accession>
<evidence type="ECO:0000256" key="1">
    <source>
        <dbReference type="ARBA" id="ARBA00009986"/>
    </source>
</evidence>
<keyword evidence="2 6" id="KW-0560">Oxidoreductase</keyword>
<feature type="active site" evidence="5">
    <location>
        <position position="247"/>
    </location>
</feature>
<evidence type="ECO:0000256" key="6">
    <source>
        <dbReference type="RuleBase" id="RU003345"/>
    </source>
</evidence>
<dbReference type="EMBL" id="FNSV01000005">
    <property type="protein sequence ID" value="SEC75624.1"/>
    <property type="molecule type" value="Genomic_DNA"/>
</dbReference>
<dbReference type="InterPro" id="IPR016163">
    <property type="entry name" value="Ald_DH_C"/>
</dbReference>
<protein>
    <recommendedName>
        <fullName evidence="3">aldehyde dehydrogenase (NAD(+))</fullName>
        <ecNumber evidence="3">1.2.1.3</ecNumber>
    </recommendedName>
</protein>
<dbReference type="FunFam" id="3.40.605.10:FF:000007">
    <property type="entry name" value="NAD/NADP-dependent betaine aldehyde dehydrogenase"/>
    <property type="match status" value="1"/>
</dbReference>
<dbReference type="Gene3D" id="3.40.605.10">
    <property type="entry name" value="Aldehyde Dehydrogenase, Chain A, domain 1"/>
    <property type="match status" value="1"/>
</dbReference>
<keyword evidence="9" id="KW-1185">Reference proteome</keyword>
<proteinExistence type="inferred from homology"/>
<dbReference type="PROSITE" id="PS00070">
    <property type="entry name" value="ALDEHYDE_DEHYDR_CYS"/>
    <property type="match status" value="1"/>
</dbReference>
<gene>
    <name evidence="8" type="ORF">SAMN04490239_5330</name>
</gene>
<evidence type="ECO:0000313" key="9">
    <source>
        <dbReference type="Proteomes" id="UP000183561"/>
    </source>
</evidence>
<dbReference type="InterPro" id="IPR016161">
    <property type="entry name" value="Ald_DH/histidinol_DH"/>
</dbReference>
<dbReference type="InterPro" id="IPR016162">
    <property type="entry name" value="Ald_DH_N"/>
</dbReference>
<dbReference type="GO" id="GO:0004029">
    <property type="term" value="F:aldehyde dehydrogenase (NAD+) activity"/>
    <property type="evidence" value="ECO:0007669"/>
    <property type="project" value="UniProtKB-EC"/>
</dbReference>
<dbReference type="Pfam" id="PF00171">
    <property type="entry name" value="Aldedh"/>
    <property type="match status" value="1"/>
</dbReference>
<dbReference type="RefSeq" id="WP_072943665.1">
    <property type="nucleotide sequence ID" value="NZ_CP070609.1"/>
</dbReference>
<evidence type="ECO:0000259" key="7">
    <source>
        <dbReference type="Pfam" id="PF00171"/>
    </source>
</evidence>
<sequence>MADTFDRAGCLIDGDWFVPAGPVIEVIDPFTESVMGEVVDAGSEVVDDAVRSAAAAHPAWRRTDVAERAELLDRAADLLTRDGSAIAALVSREMGMPISLAEVTQAQLPADVLRATARTARDFPWSQDIDGATLVRRGSGVVGAITPWNMPVHQIVAKVSAALAAGSTVVLKASEMTPYDANALAALFLEAGFPAGVFNVVTGTGAVTGAALAAHPGLAHVSFTGSVVAGRTVASLAAQTLTRCTLELGGKSPAVVLPDADLETALTGVVTSGLVNSGQACNATTRLLIPEHLAADSVDIIEDAVAQQVLGNPADPRTRQGPLVSARQRERVLDHIGDAVAAGGHLLTGTGKPSEASPTGYFVDPTVITGLPEDARAIREEIFGPVIAVQIYTDVDDAVRIANDCAYGLSAEVWSGDVERARAVAGRLDVGQVKINGVRTRNRPTVPFGGVKNSGYGRELGHLGIEEFTDVTAVMS</sequence>
<dbReference type="PANTHER" id="PTHR42804:SF1">
    <property type="entry name" value="ALDEHYDE DEHYDROGENASE-RELATED"/>
    <property type="match status" value="1"/>
</dbReference>
<comment type="catalytic activity">
    <reaction evidence="4">
        <text>an aldehyde + NAD(+) + H2O = a carboxylate + NADH + 2 H(+)</text>
        <dbReference type="Rhea" id="RHEA:16185"/>
        <dbReference type="ChEBI" id="CHEBI:15377"/>
        <dbReference type="ChEBI" id="CHEBI:15378"/>
        <dbReference type="ChEBI" id="CHEBI:17478"/>
        <dbReference type="ChEBI" id="CHEBI:29067"/>
        <dbReference type="ChEBI" id="CHEBI:57540"/>
        <dbReference type="ChEBI" id="CHEBI:57945"/>
        <dbReference type="EC" id="1.2.1.3"/>
    </reaction>
</comment>
<dbReference type="EC" id="1.2.1.3" evidence="3"/>
<organism evidence="8 9">
    <name type="scientific">Rhodococcus koreensis</name>
    <dbReference type="NCBI Taxonomy" id="99653"/>
    <lineage>
        <taxon>Bacteria</taxon>
        <taxon>Bacillati</taxon>
        <taxon>Actinomycetota</taxon>
        <taxon>Actinomycetes</taxon>
        <taxon>Mycobacteriales</taxon>
        <taxon>Nocardiaceae</taxon>
        <taxon>Rhodococcus</taxon>
    </lineage>
</organism>
<feature type="domain" description="Aldehyde dehydrogenase" evidence="7">
    <location>
        <begin position="22"/>
        <end position="474"/>
    </location>
</feature>
<dbReference type="OrthoDB" id="6882680at2"/>
<dbReference type="AlphaFoldDB" id="A0A1H4V5C4"/>
<dbReference type="InterPro" id="IPR029510">
    <property type="entry name" value="Ald_DH_CS_GLU"/>
</dbReference>
<evidence type="ECO:0000313" key="8">
    <source>
        <dbReference type="EMBL" id="SEC75624.1"/>
    </source>
</evidence>
<evidence type="ECO:0000256" key="2">
    <source>
        <dbReference type="ARBA" id="ARBA00023002"/>
    </source>
</evidence>
<dbReference type="PROSITE" id="PS00687">
    <property type="entry name" value="ALDEHYDE_DEHYDR_GLU"/>
    <property type="match status" value="1"/>
</dbReference>
<dbReference type="Gene3D" id="3.40.309.10">
    <property type="entry name" value="Aldehyde Dehydrogenase, Chain A, domain 2"/>
    <property type="match status" value="1"/>
</dbReference>
<evidence type="ECO:0000256" key="5">
    <source>
        <dbReference type="PROSITE-ProRule" id="PRU10007"/>
    </source>
</evidence>
<evidence type="ECO:0000256" key="3">
    <source>
        <dbReference type="ARBA" id="ARBA00024226"/>
    </source>
</evidence>
<dbReference type="InterPro" id="IPR015590">
    <property type="entry name" value="Aldehyde_DH_dom"/>
</dbReference>
<evidence type="ECO:0000256" key="4">
    <source>
        <dbReference type="ARBA" id="ARBA00049194"/>
    </source>
</evidence>
<name>A0A1H4V5C4_9NOCA</name>
<dbReference type="InterPro" id="IPR016160">
    <property type="entry name" value="Ald_DH_CS_CYS"/>
</dbReference>
<dbReference type="Proteomes" id="UP000183561">
    <property type="component" value="Unassembled WGS sequence"/>
</dbReference>